<dbReference type="Proteomes" id="UP000262832">
    <property type="component" value="Plasmid pVa1"/>
</dbReference>
<protein>
    <recommendedName>
        <fullName evidence="3">PqqD family protein</fullName>
    </recommendedName>
</protein>
<organism evidence="1 2">
    <name type="scientific">Vibrio alfacsensis</name>
    <dbReference type="NCBI Taxonomy" id="1074311"/>
    <lineage>
        <taxon>Bacteria</taxon>
        <taxon>Pseudomonadati</taxon>
        <taxon>Pseudomonadota</taxon>
        <taxon>Gammaproteobacteria</taxon>
        <taxon>Vibrionales</taxon>
        <taxon>Vibrionaceae</taxon>
        <taxon>Vibrio</taxon>
    </lineage>
</organism>
<dbReference type="EMBL" id="CP032095">
    <property type="protein sequence ID" value="AXY03683.1"/>
    <property type="molecule type" value="Genomic_DNA"/>
</dbReference>
<keyword evidence="1" id="KW-0614">Plasmid</keyword>
<evidence type="ECO:0008006" key="3">
    <source>
        <dbReference type="Google" id="ProtNLM"/>
    </source>
</evidence>
<evidence type="ECO:0000313" key="1">
    <source>
        <dbReference type="EMBL" id="AXY03683.1"/>
    </source>
</evidence>
<sequence length="84" mass="9620">MKVQVNKAFCIDDCVFADDKKAVIFSPFTSETLLCDRIVFDFLSSLIKAQGQHTALNDLMDKRHESLNEITEKLVSMRIILLKE</sequence>
<proteinExistence type="predicted"/>
<accession>A0ABN5PNY3</accession>
<keyword evidence="2" id="KW-1185">Reference proteome</keyword>
<name>A0ABN5PNY3_9VIBR</name>
<evidence type="ECO:0000313" key="2">
    <source>
        <dbReference type="Proteomes" id="UP000262832"/>
    </source>
</evidence>
<reference evidence="1 2" key="1">
    <citation type="submission" date="2018-08" db="EMBL/GenBank/DDBJ databases">
        <title>Genomic taxonomy of the Vibrionaceae family.</title>
        <authorList>
            <person name="Gomez-Gil B."/>
            <person name="Tanaka M."/>
            <person name="Sawabe T."/>
            <person name="Enciso-Ibarra K."/>
        </authorList>
    </citation>
    <scope>NUCLEOTIDE SEQUENCE [LARGE SCALE GENOMIC DNA]</scope>
    <source>
        <strain evidence="1 2">CAIM 1831</strain>
        <plasmid evidence="2">pva1</plasmid>
    </source>
</reference>
<geneLocation type="plasmid" evidence="2">
    <name>pva1</name>
</geneLocation>
<gene>
    <name evidence="1" type="ORF">D1115_22650</name>
</gene>